<dbReference type="EMBL" id="PYJH01000003">
    <property type="protein sequence ID" value="PUE96371.1"/>
    <property type="molecule type" value="Genomic_DNA"/>
</dbReference>
<evidence type="ECO:0000313" key="1">
    <source>
        <dbReference type="EMBL" id="PUE96371.1"/>
    </source>
</evidence>
<name>A0AA44Z467_XANCM</name>
<dbReference type="Proteomes" id="UP000251513">
    <property type="component" value="Unassembled WGS sequence"/>
</dbReference>
<reference evidence="1 2" key="1">
    <citation type="submission" date="2018-03" db="EMBL/GenBank/DDBJ databases">
        <title>Sequencing of reference strains of Xanthomonas.</title>
        <authorList>
            <person name="Studholme D.J."/>
            <person name="Vicente J."/>
            <person name="Sarris P."/>
        </authorList>
    </citation>
    <scope>NUCLEOTIDE SEQUENCE [LARGE SCALE GENOMIC DNA]</scope>
    <source>
        <strain evidence="1 2">WHRI 5232</strain>
    </source>
</reference>
<dbReference type="AlphaFoldDB" id="A0AA44Z467"/>
<comment type="caution">
    <text evidence="1">The sequence shown here is derived from an EMBL/GenBank/DDBJ whole genome shotgun (WGS) entry which is preliminary data.</text>
</comment>
<evidence type="ECO:0000313" key="2">
    <source>
        <dbReference type="Proteomes" id="UP000251513"/>
    </source>
</evidence>
<sequence>MAELGCCQIAEKHGLAHVASPPKWGRCMRAPAEGRRCSTGCPDYLHASLPGLAHARSGVVNVDSACRTCAVRLGSQT</sequence>
<protein>
    <submittedName>
        <fullName evidence="1">Uncharacterized protein</fullName>
    </submittedName>
</protein>
<accession>A0AA44Z467</accession>
<proteinExistence type="predicted"/>
<gene>
    <name evidence="1" type="ORF">C7T86_02370</name>
</gene>
<organism evidence="1 2">
    <name type="scientific">Xanthomonas campestris pv. malvacearum</name>
    <dbReference type="NCBI Taxonomy" id="86040"/>
    <lineage>
        <taxon>Bacteria</taxon>
        <taxon>Pseudomonadati</taxon>
        <taxon>Pseudomonadota</taxon>
        <taxon>Gammaproteobacteria</taxon>
        <taxon>Lysobacterales</taxon>
        <taxon>Lysobacteraceae</taxon>
        <taxon>Xanthomonas</taxon>
    </lineage>
</organism>